<sequence>MSEPPALIALQETNTQATLVQWDHFRTLRENKESGPIIDIEQWTKQMVDDVQTTTEHLPEDIPAPCLKLQLAALKTDIEEHALTLQRSQWDDICDRMQGSLGMRSTWQLLRHLLDPTTGRTEQRLRMTTLLHKYPGTDADLIQEAQKKYLPDFPTQPLTSYPGISNPDLDRDFTHSEIRAAILKLRTASAPGLDHVTNKAIRNMDTPAIPGLHHSMYADDITLWVTKGSDAELEETLKLGVHTVCTIAAQAGLACSPTKSALLLLPPPTDRSHTSPNIRVCVNEEPLFTHRSDVLYVDAAEYGHRPAFAAVATTSTGQVKTCATVFTAFPEQAEEAAIALALTATPCPKLAHSTARGYTVRAGWTQSLDREARSARERLVGFYDITSHYRLSRRLYPPATQALSREESVMWRQLQTHSFPERWDAALRSSDPTTQLQVVRRAAEVAEAHGLPATRCG</sequence>
<dbReference type="Proteomes" id="UP000805193">
    <property type="component" value="Unassembled WGS sequence"/>
</dbReference>
<reference evidence="1 2" key="1">
    <citation type="journal article" date="2020" name="Cell">
        <title>Large-Scale Comparative Analyses of Tick Genomes Elucidate Their Genetic Diversity and Vector Capacities.</title>
        <authorList>
            <consortium name="Tick Genome and Microbiome Consortium (TIGMIC)"/>
            <person name="Jia N."/>
            <person name="Wang J."/>
            <person name="Shi W."/>
            <person name="Du L."/>
            <person name="Sun Y."/>
            <person name="Zhan W."/>
            <person name="Jiang J.F."/>
            <person name="Wang Q."/>
            <person name="Zhang B."/>
            <person name="Ji P."/>
            <person name="Bell-Sakyi L."/>
            <person name="Cui X.M."/>
            <person name="Yuan T.T."/>
            <person name="Jiang B.G."/>
            <person name="Yang W.F."/>
            <person name="Lam T.T."/>
            <person name="Chang Q.C."/>
            <person name="Ding S.J."/>
            <person name="Wang X.J."/>
            <person name="Zhu J.G."/>
            <person name="Ruan X.D."/>
            <person name="Zhao L."/>
            <person name="Wei J.T."/>
            <person name="Ye R.Z."/>
            <person name="Que T.C."/>
            <person name="Du C.H."/>
            <person name="Zhou Y.H."/>
            <person name="Cheng J.X."/>
            <person name="Dai P.F."/>
            <person name="Guo W.B."/>
            <person name="Han X.H."/>
            <person name="Huang E.J."/>
            <person name="Li L.F."/>
            <person name="Wei W."/>
            <person name="Gao Y.C."/>
            <person name="Liu J.Z."/>
            <person name="Shao H.Z."/>
            <person name="Wang X."/>
            <person name="Wang C.C."/>
            <person name="Yang T.C."/>
            <person name="Huo Q.B."/>
            <person name="Li W."/>
            <person name="Chen H.Y."/>
            <person name="Chen S.E."/>
            <person name="Zhou L.G."/>
            <person name="Ni X.B."/>
            <person name="Tian J.H."/>
            <person name="Sheng Y."/>
            <person name="Liu T."/>
            <person name="Pan Y.S."/>
            <person name="Xia L.Y."/>
            <person name="Li J."/>
            <person name="Zhao F."/>
            <person name="Cao W.C."/>
        </authorList>
    </citation>
    <scope>NUCLEOTIDE SEQUENCE [LARGE SCALE GENOMIC DNA]</scope>
    <source>
        <strain evidence="1">Iper-2018</strain>
    </source>
</reference>
<evidence type="ECO:0000313" key="2">
    <source>
        <dbReference type="Proteomes" id="UP000805193"/>
    </source>
</evidence>
<accession>A0AC60QVB3</accession>
<dbReference type="EMBL" id="JABSTQ010003151">
    <property type="protein sequence ID" value="KAG0443604.1"/>
    <property type="molecule type" value="Genomic_DNA"/>
</dbReference>
<name>A0AC60QVB3_IXOPE</name>
<protein>
    <submittedName>
        <fullName evidence="1">Uncharacterized protein</fullName>
    </submittedName>
</protein>
<comment type="caution">
    <text evidence="1">The sequence shown here is derived from an EMBL/GenBank/DDBJ whole genome shotgun (WGS) entry which is preliminary data.</text>
</comment>
<gene>
    <name evidence="1" type="ORF">HPB47_014727</name>
</gene>
<proteinExistence type="predicted"/>
<keyword evidence="2" id="KW-1185">Reference proteome</keyword>
<organism evidence="1 2">
    <name type="scientific">Ixodes persulcatus</name>
    <name type="common">Taiga tick</name>
    <dbReference type="NCBI Taxonomy" id="34615"/>
    <lineage>
        <taxon>Eukaryota</taxon>
        <taxon>Metazoa</taxon>
        <taxon>Ecdysozoa</taxon>
        <taxon>Arthropoda</taxon>
        <taxon>Chelicerata</taxon>
        <taxon>Arachnida</taxon>
        <taxon>Acari</taxon>
        <taxon>Parasitiformes</taxon>
        <taxon>Ixodida</taxon>
        <taxon>Ixodoidea</taxon>
        <taxon>Ixodidae</taxon>
        <taxon>Ixodinae</taxon>
        <taxon>Ixodes</taxon>
    </lineage>
</organism>
<evidence type="ECO:0000313" key="1">
    <source>
        <dbReference type="EMBL" id="KAG0443604.1"/>
    </source>
</evidence>